<feature type="compositionally biased region" description="Polar residues" evidence="1">
    <location>
        <begin position="1"/>
        <end position="11"/>
    </location>
</feature>
<organism evidence="2 3">
    <name type="scientific">Myotis myotis</name>
    <name type="common">Greater mouse-eared bat</name>
    <name type="synonym">Vespertilio myotis</name>
    <dbReference type="NCBI Taxonomy" id="51298"/>
    <lineage>
        <taxon>Eukaryota</taxon>
        <taxon>Metazoa</taxon>
        <taxon>Chordata</taxon>
        <taxon>Craniata</taxon>
        <taxon>Vertebrata</taxon>
        <taxon>Euteleostomi</taxon>
        <taxon>Mammalia</taxon>
        <taxon>Eutheria</taxon>
        <taxon>Laurasiatheria</taxon>
        <taxon>Chiroptera</taxon>
        <taxon>Yangochiroptera</taxon>
        <taxon>Vespertilionidae</taxon>
        <taxon>Myotis</taxon>
    </lineage>
</organism>
<feature type="region of interest" description="Disordered" evidence="1">
    <location>
        <begin position="1"/>
        <end position="199"/>
    </location>
</feature>
<evidence type="ECO:0000313" key="3">
    <source>
        <dbReference type="Proteomes" id="UP000527355"/>
    </source>
</evidence>
<gene>
    <name evidence="2" type="ORF">mMyoMyo1_011587</name>
</gene>
<name>A0A7J7XH07_MYOMY</name>
<dbReference type="AlphaFoldDB" id="A0A7J7XH07"/>
<evidence type="ECO:0000256" key="1">
    <source>
        <dbReference type="SAM" id="MobiDB-lite"/>
    </source>
</evidence>
<keyword evidence="3" id="KW-1185">Reference proteome</keyword>
<dbReference type="EMBL" id="JABWUV010000006">
    <property type="protein sequence ID" value="KAF6348997.1"/>
    <property type="molecule type" value="Genomic_DNA"/>
</dbReference>
<accession>A0A7J7XH07</accession>
<comment type="caution">
    <text evidence="2">The sequence shown here is derived from an EMBL/GenBank/DDBJ whole genome shotgun (WGS) entry which is preliminary data.</text>
</comment>
<feature type="compositionally biased region" description="Basic and acidic residues" evidence="1">
    <location>
        <begin position="187"/>
        <end position="199"/>
    </location>
</feature>
<feature type="compositionally biased region" description="Basic and acidic residues" evidence="1">
    <location>
        <begin position="67"/>
        <end position="111"/>
    </location>
</feature>
<proteinExistence type="predicted"/>
<evidence type="ECO:0000313" key="2">
    <source>
        <dbReference type="EMBL" id="KAF6348997.1"/>
    </source>
</evidence>
<feature type="compositionally biased region" description="Pro residues" evidence="1">
    <location>
        <begin position="148"/>
        <end position="166"/>
    </location>
</feature>
<dbReference type="Proteomes" id="UP000527355">
    <property type="component" value="Unassembled WGS sequence"/>
</dbReference>
<reference evidence="2 3" key="1">
    <citation type="journal article" date="2020" name="Nature">
        <title>Six reference-quality genomes reveal evolution of bat adaptations.</title>
        <authorList>
            <person name="Jebb D."/>
            <person name="Huang Z."/>
            <person name="Pippel M."/>
            <person name="Hughes G.M."/>
            <person name="Lavrichenko K."/>
            <person name="Devanna P."/>
            <person name="Winkler S."/>
            <person name="Jermiin L.S."/>
            <person name="Skirmuntt E.C."/>
            <person name="Katzourakis A."/>
            <person name="Burkitt-Gray L."/>
            <person name="Ray D.A."/>
            <person name="Sullivan K.A.M."/>
            <person name="Roscito J.G."/>
            <person name="Kirilenko B.M."/>
            <person name="Davalos L.M."/>
            <person name="Corthals A.P."/>
            <person name="Power M.L."/>
            <person name="Jones G."/>
            <person name="Ransome R.D."/>
            <person name="Dechmann D.K.N."/>
            <person name="Locatelli A.G."/>
            <person name="Puechmaille S.J."/>
            <person name="Fedrigo O."/>
            <person name="Jarvis E.D."/>
            <person name="Hiller M."/>
            <person name="Vernes S.C."/>
            <person name="Myers E.W."/>
            <person name="Teeling E.C."/>
        </authorList>
    </citation>
    <scope>NUCLEOTIDE SEQUENCE [LARGE SCALE GENOMIC DNA]</scope>
    <source>
        <strain evidence="2">MMyoMyo1</strain>
        <tissue evidence="2">Flight muscle</tissue>
    </source>
</reference>
<protein>
    <submittedName>
        <fullName evidence="2">Uncharacterized protein</fullName>
    </submittedName>
</protein>
<sequence length="199" mass="20983">MSMLPSRTLSAQGRGGLAGRLSVGAGTAVSTGRVSCEPTRARGWAAQDGEVPHRWGEVAGPGPGRTAQDRGPWHWRERGEGEKPGESLLREKPRSEPLSRCRRPTGDRHPGPDSWVSSVNLHPPPSGTLRIFAPTSQMGSTSLLLGPHPQPGPPPGNELIPPPPTFPQVGTPSTSGRGCPKTPSGSRAEHSEGRTETDL</sequence>